<dbReference type="Proteomes" id="UP000199595">
    <property type="component" value="Unassembled WGS sequence"/>
</dbReference>
<name>A0A1H3F9E1_9FLAO</name>
<keyword evidence="1" id="KW-0472">Membrane</keyword>
<accession>A0A1H3F9E1</accession>
<keyword evidence="3" id="KW-1185">Reference proteome</keyword>
<protein>
    <submittedName>
        <fullName evidence="2">Uncharacterized protein</fullName>
    </submittedName>
</protein>
<reference evidence="2 3" key="1">
    <citation type="submission" date="2016-10" db="EMBL/GenBank/DDBJ databases">
        <authorList>
            <person name="de Groot N.N."/>
        </authorList>
    </citation>
    <scope>NUCLEOTIDE SEQUENCE [LARGE SCALE GENOMIC DNA]</scope>
    <source>
        <strain evidence="2 3">DSM 24956</strain>
    </source>
</reference>
<sequence>MDVLKLAIEWAKAEVFSTRFFIFFAIGFLIASIGFWQLGKTDLAKAYIIPTLVAGILLLIIGCGTNYTNIKRVKLFEKNFNTNKTAFYQSEIERSENTIKQFIVVFKLVPILIIVAALLILFINTPTWRAISVTTITMLILILLIDGNAQSRIENYHKELKLLGLKNELKK</sequence>
<proteinExistence type="predicted"/>
<dbReference type="OrthoDB" id="7868084at2"/>
<dbReference type="EMBL" id="FNNJ01000010">
    <property type="protein sequence ID" value="SDX86814.1"/>
    <property type="molecule type" value="Genomic_DNA"/>
</dbReference>
<evidence type="ECO:0000256" key="1">
    <source>
        <dbReference type="SAM" id="Phobius"/>
    </source>
</evidence>
<evidence type="ECO:0000313" key="2">
    <source>
        <dbReference type="EMBL" id="SDX86814.1"/>
    </source>
</evidence>
<keyword evidence="1" id="KW-1133">Transmembrane helix</keyword>
<dbReference type="RefSeq" id="WP_090125473.1">
    <property type="nucleotide sequence ID" value="NZ_FNNJ01000010.1"/>
</dbReference>
<feature type="transmembrane region" description="Helical" evidence="1">
    <location>
        <begin position="102"/>
        <end position="122"/>
    </location>
</feature>
<dbReference type="AlphaFoldDB" id="A0A1H3F9E1"/>
<feature type="transmembrane region" description="Helical" evidence="1">
    <location>
        <begin position="128"/>
        <end position="145"/>
    </location>
</feature>
<keyword evidence="1" id="KW-0812">Transmembrane</keyword>
<feature type="transmembrane region" description="Helical" evidence="1">
    <location>
        <begin position="20"/>
        <end position="38"/>
    </location>
</feature>
<feature type="transmembrane region" description="Helical" evidence="1">
    <location>
        <begin position="44"/>
        <end position="68"/>
    </location>
</feature>
<dbReference type="STRING" id="762486.SAMN05444411_110148"/>
<organism evidence="2 3">
    <name type="scientific">Lutibacter oricola</name>
    <dbReference type="NCBI Taxonomy" id="762486"/>
    <lineage>
        <taxon>Bacteria</taxon>
        <taxon>Pseudomonadati</taxon>
        <taxon>Bacteroidota</taxon>
        <taxon>Flavobacteriia</taxon>
        <taxon>Flavobacteriales</taxon>
        <taxon>Flavobacteriaceae</taxon>
        <taxon>Lutibacter</taxon>
    </lineage>
</organism>
<evidence type="ECO:0000313" key="3">
    <source>
        <dbReference type="Proteomes" id="UP000199595"/>
    </source>
</evidence>
<gene>
    <name evidence="2" type="ORF">SAMN05444411_110148</name>
</gene>